<dbReference type="AlphaFoldDB" id="K9TPP4"/>
<gene>
    <name evidence="1" type="ORF">Oscil6304_4623</name>
</gene>
<organism evidence="1 2">
    <name type="scientific">Oscillatoria acuminata PCC 6304</name>
    <dbReference type="NCBI Taxonomy" id="56110"/>
    <lineage>
        <taxon>Bacteria</taxon>
        <taxon>Bacillati</taxon>
        <taxon>Cyanobacteriota</taxon>
        <taxon>Cyanophyceae</taxon>
        <taxon>Oscillatoriophycideae</taxon>
        <taxon>Oscillatoriales</taxon>
        <taxon>Oscillatoriaceae</taxon>
        <taxon>Oscillatoria</taxon>
    </lineage>
</organism>
<name>K9TPP4_9CYAN</name>
<dbReference type="InParanoid" id="K9TPP4"/>
<dbReference type="STRING" id="56110.Oscil6304_4623"/>
<keyword evidence="2" id="KW-1185">Reference proteome</keyword>
<protein>
    <recommendedName>
        <fullName evidence="3">Restriction endonuclease</fullName>
    </recommendedName>
</protein>
<dbReference type="EMBL" id="CP003607">
    <property type="protein sequence ID" value="AFY84136.1"/>
    <property type="molecule type" value="Genomic_DNA"/>
</dbReference>
<proteinExistence type="predicted"/>
<evidence type="ECO:0000313" key="2">
    <source>
        <dbReference type="Proteomes" id="UP000010367"/>
    </source>
</evidence>
<accession>K9TPP4</accession>
<sequence length="65" mass="7459">MSHYIEIKTLKNLYPYQARKIIKTGTVKGVVTTGTISADAKRLFDEAGIIWIEKIPEKMFRESTQ</sequence>
<dbReference type="HOGENOM" id="CLU_2933713_0_0_3"/>
<evidence type="ECO:0008006" key="3">
    <source>
        <dbReference type="Google" id="ProtNLM"/>
    </source>
</evidence>
<dbReference type="KEGG" id="oac:Oscil6304_4623"/>
<evidence type="ECO:0000313" key="1">
    <source>
        <dbReference type="EMBL" id="AFY84136.1"/>
    </source>
</evidence>
<reference evidence="1 2" key="1">
    <citation type="submission" date="2012-06" db="EMBL/GenBank/DDBJ databases">
        <title>Finished chromosome of genome of Oscillatoria acuminata PCC 6304.</title>
        <authorList>
            <consortium name="US DOE Joint Genome Institute"/>
            <person name="Gugger M."/>
            <person name="Coursin T."/>
            <person name="Rippka R."/>
            <person name="Tandeau De Marsac N."/>
            <person name="Huntemann M."/>
            <person name="Wei C.-L."/>
            <person name="Han J."/>
            <person name="Detter J.C."/>
            <person name="Han C."/>
            <person name="Tapia R."/>
            <person name="Davenport K."/>
            <person name="Daligault H."/>
            <person name="Erkkila T."/>
            <person name="Gu W."/>
            <person name="Munk A.C.C."/>
            <person name="Teshima H."/>
            <person name="Xu Y."/>
            <person name="Chain P."/>
            <person name="Chen A."/>
            <person name="Krypides N."/>
            <person name="Mavromatis K."/>
            <person name="Markowitz V."/>
            <person name="Szeto E."/>
            <person name="Ivanova N."/>
            <person name="Mikhailova N."/>
            <person name="Ovchinnikova G."/>
            <person name="Pagani I."/>
            <person name="Pati A."/>
            <person name="Goodwin L."/>
            <person name="Peters L."/>
            <person name="Pitluck S."/>
            <person name="Woyke T."/>
            <person name="Kerfeld C."/>
        </authorList>
    </citation>
    <scope>NUCLEOTIDE SEQUENCE [LARGE SCALE GENOMIC DNA]</scope>
    <source>
        <strain evidence="1 2">PCC 6304</strain>
    </source>
</reference>
<dbReference type="Proteomes" id="UP000010367">
    <property type="component" value="Chromosome"/>
</dbReference>